<gene>
    <name evidence="1" type="ORF">Q5H94_16425</name>
</gene>
<dbReference type="RefSeq" id="WP_304562462.1">
    <property type="nucleotide sequence ID" value="NZ_JAUQSZ010000012.1"/>
</dbReference>
<keyword evidence="2" id="KW-1185">Reference proteome</keyword>
<dbReference type="Pfam" id="PF00378">
    <property type="entry name" value="ECH_1"/>
    <property type="match status" value="1"/>
</dbReference>
<evidence type="ECO:0000313" key="2">
    <source>
        <dbReference type="Proteomes" id="UP001176468"/>
    </source>
</evidence>
<dbReference type="Gene3D" id="3.90.226.10">
    <property type="entry name" value="2-enoyl-CoA Hydratase, Chain A, domain 1"/>
    <property type="match status" value="1"/>
</dbReference>
<comment type="caution">
    <text evidence="1">The sequence shown here is derived from an EMBL/GenBank/DDBJ whole genome shotgun (WGS) entry which is preliminary data.</text>
</comment>
<dbReference type="InterPro" id="IPR029045">
    <property type="entry name" value="ClpP/crotonase-like_dom_sf"/>
</dbReference>
<accession>A0ABT9A4M9</accession>
<dbReference type="SUPFAM" id="SSF52096">
    <property type="entry name" value="ClpP/crotonase"/>
    <property type="match status" value="1"/>
</dbReference>
<dbReference type="PANTHER" id="PTHR43459">
    <property type="entry name" value="ENOYL-COA HYDRATASE"/>
    <property type="match status" value="1"/>
</dbReference>
<proteinExistence type="predicted"/>
<dbReference type="PANTHER" id="PTHR43459:SF1">
    <property type="entry name" value="EG:BACN32G11.4 PROTEIN"/>
    <property type="match status" value="1"/>
</dbReference>
<dbReference type="Proteomes" id="UP001176468">
    <property type="component" value="Unassembled WGS sequence"/>
</dbReference>
<dbReference type="CDD" id="cd06558">
    <property type="entry name" value="crotonase-like"/>
    <property type="match status" value="1"/>
</dbReference>
<sequence>MPYSFELTEAIERCEADTSVRMVVMTGAGTIFSVGGDLNGMKETAEVARLEEPELLAAAQAPARNLLACTKPRVAVMRGAAAGDRLALALAFDLRIAAAGGKFVFAYGSVRLAGDLGAA</sequence>
<evidence type="ECO:0000313" key="1">
    <source>
        <dbReference type="EMBL" id="MDO7843921.1"/>
    </source>
</evidence>
<dbReference type="InterPro" id="IPR001753">
    <property type="entry name" value="Enoyl-CoA_hydra/iso"/>
</dbReference>
<protein>
    <submittedName>
        <fullName evidence="1">Enoyl-CoA hydratase/isomerase family protein</fullName>
    </submittedName>
</protein>
<dbReference type="EMBL" id="JAUQSZ010000012">
    <property type="protein sequence ID" value="MDO7843921.1"/>
    <property type="molecule type" value="Genomic_DNA"/>
</dbReference>
<name>A0ABT9A4M9_9SPHN</name>
<organism evidence="1 2">
    <name type="scientific">Sphingomonas immobilis</name>
    <dbReference type="NCBI Taxonomy" id="3063997"/>
    <lineage>
        <taxon>Bacteria</taxon>
        <taxon>Pseudomonadati</taxon>
        <taxon>Pseudomonadota</taxon>
        <taxon>Alphaproteobacteria</taxon>
        <taxon>Sphingomonadales</taxon>
        <taxon>Sphingomonadaceae</taxon>
        <taxon>Sphingomonas</taxon>
    </lineage>
</organism>
<reference evidence="1" key="1">
    <citation type="submission" date="2023-07" db="EMBL/GenBank/DDBJ databases">
        <authorList>
            <person name="Kim M.K."/>
        </authorList>
    </citation>
    <scope>NUCLEOTIDE SEQUENCE</scope>
    <source>
        <strain evidence="1">CA1-15</strain>
    </source>
</reference>